<dbReference type="EMBL" id="JBHTIR010002147">
    <property type="protein sequence ID" value="MFD0853415.1"/>
    <property type="molecule type" value="Genomic_DNA"/>
</dbReference>
<evidence type="ECO:0000313" key="1">
    <source>
        <dbReference type="EMBL" id="MFD0853415.1"/>
    </source>
</evidence>
<dbReference type="InterPro" id="IPR036663">
    <property type="entry name" value="Fumarylacetoacetase_C_sf"/>
</dbReference>
<dbReference type="SUPFAM" id="SSF56529">
    <property type="entry name" value="FAH"/>
    <property type="match status" value="1"/>
</dbReference>
<reference evidence="2" key="1">
    <citation type="journal article" date="2019" name="Int. J. Syst. Evol. Microbiol.">
        <title>The Global Catalogue of Microorganisms (GCM) 10K type strain sequencing project: providing services to taxonomists for standard genome sequencing and annotation.</title>
        <authorList>
            <consortium name="The Broad Institute Genomics Platform"/>
            <consortium name="The Broad Institute Genome Sequencing Center for Infectious Disease"/>
            <person name="Wu L."/>
            <person name="Ma J."/>
        </authorList>
    </citation>
    <scope>NUCLEOTIDE SEQUENCE [LARGE SCALE GENOMIC DNA]</scope>
    <source>
        <strain evidence="2">JCM 31696</strain>
    </source>
</reference>
<protein>
    <submittedName>
        <fullName evidence="1">2-keto-4-pentenoate hydratase</fullName>
    </submittedName>
</protein>
<evidence type="ECO:0000313" key="2">
    <source>
        <dbReference type="Proteomes" id="UP001597083"/>
    </source>
</evidence>
<comment type="caution">
    <text evidence="1">The sequence shown here is derived from an EMBL/GenBank/DDBJ whole genome shotgun (WGS) entry which is preliminary data.</text>
</comment>
<dbReference type="Proteomes" id="UP001597083">
    <property type="component" value="Unassembled WGS sequence"/>
</dbReference>
<sequence>MTEWTVERAAAVLRQAEDNRADRGPLTDEWPALDLDTAYRIQDEVLRGKLADGRRVVGVKLGLTSRPKQERMGIDSPLTAWLTDDMPLEPGTPLVVDELIHPRIEPEIVFVMGARLTGPDVTAEKALNAVARVGAGLEVIDSRYTDFKFTLPDVVADNASSARYVIGDTWYEPAGLDLAAEPCRLDIDGEQIDSATG</sequence>
<dbReference type="PANTHER" id="PTHR30143">
    <property type="entry name" value="ACID HYDRATASE"/>
    <property type="match status" value="1"/>
</dbReference>
<gene>
    <name evidence="1" type="ORF">ACFQ07_14350</name>
</gene>
<organism evidence="1 2">
    <name type="scientific">Actinomadura adrarensis</name>
    <dbReference type="NCBI Taxonomy" id="1819600"/>
    <lineage>
        <taxon>Bacteria</taxon>
        <taxon>Bacillati</taxon>
        <taxon>Actinomycetota</taxon>
        <taxon>Actinomycetes</taxon>
        <taxon>Streptosporangiales</taxon>
        <taxon>Thermomonosporaceae</taxon>
        <taxon>Actinomadura</taxon>
    </lineage>
</organism>
<accession>A0ABW3CG10</accession>
<keyword evidence="2" id="KW-1185">Reference proteome</keyword>
<dbReference type="InterPro" id="IPR050772">
    <property type="entry name" value="Hydratase-Decarb/MhpD_sf"/>
</dbReference>
<name>A0ABW3CG10_9ACTN</name>
<feature type="non-terminal residue" evidence="1">
    <location>
        <position position="197"/>
    </location>
</feature>
<dbReference type="Gene3D" id="3.90.850.10">
    <property type="entry name" value="Fumarylacetoacetase-like, C-terminal domain"/>
    <property type="match status" value="1"/>
</dbReference>
<dbReference type="PANTHER" id="PTHR30143:SF0">
    <property type="entry name" value="2-KETO-4-PENTENOATE HYDRATASE"/>
    <property type="match status" value="1"/>
</dbReference>
<proteinExistence type="predicted"/>